<name>A0A5E4TLM9_9BURK</name>
<dbReference type="EMBL" id="CABPSE010000003">
    <property type="protein sequence ID" value="VVD87059.1"/>
    <property type="molecule type" value="Genomic_DNA"/>
</dbReference>
<evidence type="ECO:0000313" key="1">
    <source>
        <dbReference type="EMBL" id="VVD87059.1"/>
    </source>
</evidence>
<sequence length="160" mass="18983">MLWLSVAYAESAKVLSTSMLEDDFSRTHENVLAILHLCRHSLELYFKGAIGYTREEIPRNSHRLSYLFDRFKLLYPSPEYLPELPFDEEVFRTDDFFPESLEPFHRTHDQRFRYPSDTKGQPFDAFRPYDVDEKAELIAKFWQSLVIIVLEITGRERADV</sequence>
<reference evidence="1 2" key="1">
    <citation type="submission" date="2019-08" db="EMBL/GenBank/DDBJ databases">
        <authorList>
            <person name="Peeters C."/>
        </authorList>
    </citation>
    <scope>NUCLEOTIDE SEQUENCE [LARGE SCALE GENOMIC DNA]</scope>
    <source>
        <strain evidence="1 2">LMG 31111</strain>
    </source>
</reference>
<keyword evidence="2" id="KW-1185">Reference proteome</keyword>
<gene>
    <name evidence="1" type="ORF">PCO31111_01430</name>
</gene>
<dbReference type="AlphaFoldDB" id="A0A5E4TLM9"/>
<dbReference type="Proteomes" id="UP000383971">
    <property type="component" value="Unassembled WGS sequence"/>
</dbReference>
<evidence type="ECO:0000313" key="2">
    <source>
        <dbReference type="Proteomes" id="UP000383971"/>
    </source>
</evidence>
<proteinExistence type="predicted"/>
<evidence type="ECO:0008006" key="3">
    <source>
        <dbReference type="Google" id="ProtNLM"/>
    </source>
</evidence>
<accession>A0A5E4TLM9</accession>
<organism evidence="1 2">
    <name type="scientific">Pandoraea communis</name>
    <dbReference type="NCBI Taxonomy" id="2508297"/>
    <lineage>
        <taxon>Bacteria</taxon>
        <taxon>Pseudomonadati</taxon>
        <taxon>Pseudomonadota</taxon>
        <taxon>Betaproteobacteria</taxon>
        <taxon>Burkholderiales</taxon>
        <taxon>Burkholderiaceae</taxon>
        <taxon>Pandoraea</taxon>
    </lineage>
</organism>
<protein>
    <recommendedName>
        <fullName evidence="3">HEPN domain-containing protein</fullName>
    </recommendedName>
</protein>